<proteinExistence type="predicted"/>
<feature type="transmembrane region" description="Helical" evidence="1">
    <location>
        <begin position="74"/>
        <end position="105"/>
    </location>
</feature>
<dbReference type="Proteomes" id="UP000228930">
    <property type="component" value="Unassembled WGS sequence"/>
</dbReference>
<evidence type="ECO:0000313" key="3">
    <source>
        <dbReference type="EMBL" id="PIT00978.1"/>
    </source>
</evidence>
<organism evidence="3 4">
    <name type="scientific">Bradyrhizobium nitroreducens</name>
    <dbReference type="NCBI Taxonomy" id="709803"/>
    <lineage>
        <taxon>Bacteria</taxon>
        <taxon>Pseudomonadati</taxon>
        <taxon>Pseudomonadota</taxon>
        <taxon>Alphaproteobacteria</taxon>
        <taxon>Hyphomicrobiales</taxon>
        <taxon>Nitrobacteraceae</taxon>
        <taxon>Bradyrhizobium</taxon>
    </lineage>
</organism>
<dbReference type="EMBL" id="LFJC01000003">
    <property type="protein sequence ID" value="PIT00978.1"/>
    <property type="molecule type" value="Genomic_DNA"/>
</dbReference>
<feature type="transmembrane region" description="Helical" evidence="1">
    <location>
        <begin position="34"/>
        <end position="54"/>
    </location>
</feature>
<evidence type="ECO:0000256" key="1">
    <source>
        <dbReference type="SAM" id="Phobius"/>
    </source>
</evidence>
<evidence type="ECO:0000313" key="4">
    <source>
        <dbReference type="Proteomes" id="UP000228930"/>
    </source>
</evidence>
<comment type="caution">
    <text evidence="3">The sequence shown here is derived from an EMBL/GenBank/DDBJ whole genome shotgun (WGS) entry which is preliminary data.</text>
</comment>
<dbReference type="Pfam" id="PF07331">
    <property type="entry name" value="TctB"/>
    <property type="match status" value="1"/>
</dbReference>
<keyword evidence="1" id="KW-0472">Membrane</keyword>
<dbReference type="InterPro" id="IPR009936">
    <property type="entry name" value="DUF1468"/>
</dbReference>
<reference evidence="3 4" key="1">
    <citation type="submission" date="2015-06" db="EMBL/GenBank/DDBJ databases">
        <title>Comparative genome analysis of nirS-carrying Bradyrhizobium sp. strains.</title>
        <authorList>
            <person name="Ishii S."/>
            <person name="Jang J."/>
            <person name="Nishizawa T."/>
            <person name="Senoo K."/>
        </authorList>
    </citation>
    <scope>NUCLEOTIDE SEQUENCE [LARGE SCALE GENOMIC DNA]</scope>
    <source>
        <strain evidence="3 4">TSA1</strain>
    </source>
</reference>
<dbReference type="AlphaFoldDB" id="A0A2M6U8V0"/>
<protein>
    <recommendedName>
        <fullName evidence="2">DUF1468 domain-containing protein</fullName>
    </recommendedName>
</protein>
<evidence type="ECO:0000259" key="2">
    <source>
        <dbReference type="Pfam" id="PF07331"/>
    </source>
</evidence>
<sequence length="139" mass="14581">MNRNLVRALLIAGLALSFGAGSFRYSIGDLSDAGPGLFPLMISALLLAVSLMMIARSRYESAVPIEIGMKRISLVLGGLIGFVLVSKAVGVIGGIVALVFVTALAGRSYSWRRNLQVSIALIAVAFALQSLLGLNIGLY</sequence>
<feature type="transmembrane region" description="Helical" evidence="1">
    <location>
        <begin position="117"/>
        <end position="138"/>
    </location>
</feature>
<keyword evidence="1" id="KW-1133">Transmembrane helix</keyword>
<name>A0A2M6U8V0_9BRAD</name>
<keyword evidence="1" id="KW-0812">Transmembrane</keyword>
<keyword evidence="4" id="KW-1185">Reference proteome</keyword>
<accession>A0A2M6U8V0</accession>
<feature type="domain" description="DUF1468" evidence="2">
    <location>
        <begin position="8"/>
        <end position="134"/>
    </location>
</feature>
<dbReference type="RefSeq" id="WP_161497209.1">
    <property type="nucleotide sequence ID" value="NZ_LFJC01000003.1"/>
</dbReference>
<gene>
    <name evidence="3" type="ORF">TSA1_09550</name>
</gene>